<accession>A0AAD4E2F7</accession>
<dbReference type="AlphaFoldDB" id="A0AAD4E2F7"/>
<dbReference type="Proteomes" id="UP001195769">
    <property type="component" value="Unassembled WGS sequence"/>
</dbReference>
<protein>
    <submittedName>
        <fullName evidence="2">Uncharacterized protein</fullName>
    </submittedName>
</protein>
<keyword evidence="3" id="KW-1185">Reference proteome</keyword>
<gene>
    <name evidence="2" type="ORF">F5891DRAFT_1192209</name>
</gene>
<dbReference type="GeneID" id="64661871"/>
<feature type="compositionally biased region" description="Acidic residues" evidence="1">
    <location>
        <begin position="455"/>
        <end position="479"/>
    </location>
</feature>
<sequence length="577" mass="62995">MTQVCIQPNKTYDTLGTEKCGDVPQSPSPSLTQPTPCSTILLQRFPVRSGSSNNKTGSSQPRGPGSTSRLLSPAIAGGPRGRSLSASFQRPSGSGTPRPSGSRNSSIRRERSPLGTIPSVQPGSGHSASHTVVDGLSGSGRVVLQTPSEASLDEHITIGVRRRRTDSDDGFDMTQSLSPSQAKKLKMYANQVAEETGCPQEVLHKFIDAGSIFHMLIDLKAASYKRNEDQEKAALLELKELIDSKDFKSALQSRLTACLLSPNITAYVTDTHTNIMEFIKNHREVFKLPAALIQDVELLAQLSKIVSELLSSIRGNLKAKLVASIAKRMSIMDTAKSLAHGIIEVEAGHWNRYAFLRRCLRIFLIGVGDYKAIPLEDLYSTSLEPSLHADLRAKITMALDCEADMDADEDDQQHAERAEDDMDHTNDKGSEGELGVSNEADDDGNLGGGEHAMDNGEEEQNQDEETIQQEPEGNEDDDAGSGFIKGKNGKPPKFTSAKFWNYVDCSLEAVRQAAREEAGPDYAKSARGIYENAVRNILVEYFQMDLVEFPGSMVVPKLLKTTSPQWQTTIQDSLLWG</sequence>
<evidence type="ECO:0000256" key="1">
    <source>
        <dbReference type="SAM" id="MobiDB-lite"/>
    </source>
</evidence>
<feature type="compositionally biased region" description="Low complexity" evidence="1">
    <location>
        <begin position="24"/>
        <end position="39"/>
    </location>
</feature>
<name>A0AAD4E2F7_9AGAM</name>
<feature type="compositionally biased region" description="Low complexity" evidence="1">
    <location>
        <begin position="90"/>
        <end position="105"/>
    </location>
</feature>
<dbReference type="RefSeq" id="XP_041222835.1">
    <property type="nucleotide sequence ID" value="XM_041367573.1"/>
</dbReference>
<dbReference type="EMBL" id="JABBWK010000048">
    <property type="protein sequence ID" value="KAG1897259.1"/>
    <property type="molecule type" value="Genomic_DNA"/>
</dbReference>
<feature type="region of interest" description="Disordered" evidence="1">
    <location>
        <begin position="1"/>
        <end position="134"/>
    </location>
</feature>
<reference evidence="2" key="1">
    <citation type="journal article" date="2020" name="New Phytol.">
        <title>Comparative genomics reveals dynamic genome evolution in host specialist ectomycorrhizal fungi.</title>
        <authorList>
            <person name="Lofgren L.A."/>
            <person name="Nguyen N.H."/>
            <person name="Vilgalys R."/>
            <person name="Ruytinx J."/>
            <person name="Liao H.L."/>
            <person name="Branco S."/>
            <person name="Kuo A."/>
            <person name="LaButti K."/>
            <person name="Lipzen A."/>
            <person name="Andreopoulos W."/>
            <person name="Pangilinan J."/>
            <person name="Riley R."/>
            <person name="Hundley H."/>
            <person name="Na H."/>
            <person name="Barry K."/>
            <person name="Grigoriev I.V."/>
            <person name="Stajich J.E."/>
            <person name="Kennedy P.G."/>
        </authorList>
    </citation>
    <scope>NUCLEOTIDE SEQUENCE</scope>
    <source>
        <strain evidence="2">FC203</strain>
    </source>
</reference>
<evidence type="ECO:0000313" key="3">
    <source>
        <dbReference type="Proteomes" id="UP001195769"/>
    </source>
</evidence>
<organism evidence="2 3">
    <name type="scientific">Suillus fuscotomentosus</name>
    <dbReference type="NCBI Taxonomy" id="1912939"/>
    <lineage>
        <taxon>Eukaryota</taxon>
        <taxon>Fungi</taxon>
        <taxon>Dikarya</taxon>
        <taxon>Basidiomycota</taxon>
        <taxon>Agaricomycotina</taxon>
        <taxon>Agaricomycetes</taxon>
        <taxon>Agaricomycetidae</taxon>
        <taxon>Boletales</taxon>
        <taxon>Suillineae</taxon>
        <taxon>Suillaceae</taxon>
        <taxon>Suillus</taxon>
    </lineage>
</organism>
<comment type="caution">
    <text evidence="2">The sequence shown here is derived from an EMBL/GenBank/DDBJ whole genome shotgun (WGS) entry which is preliminary data.</text>
</comment>
<feature type="compositionally biased region" description="Polar residues" evidence="1">
    <location>
        <begin position="118"/>
        <end position="130"/>
    </location>
</feature>
<evidence type="ECO:0000313" key="2">
    <source>
        <dbReference type="EMBL" id="KAG1897259.1"/>
    </source>
</evidence>
<feature type="compositionally biased region" description="Polar residues" evidence="1">
    <location>
        <begin position="1"/>
        <end position="14"/>
    </location>
</feature>
<feature type="compositionally biased region" description="Basic and acidic residues" evidence="1">
    <location>
        <begin position="412"/>
        <end position="431"/>
    </location>
</feature>
<proteinExistence type="predicted"/>
<feature type="compositionally biased region" description="Polar residues" evidence="1">
    <location>
        <begin position="49"/>
        <end position="70"/>
    </location>
</feature>
<feature type="region of interest" description="Disordered" evidence="1">
    <location>
        <begin position="405"/>
        <end position="489"/>
    </location>
</feature>